<evidence type="ECO:0000313" key="2">
    <source>
        <dbReference type="Proteomes" id="UP000177625"/>
    </source>
</evidence>
<dbReference type="EMBL" id="FJVC01000337">
    <property type="protein sequence ID" value="CZT48478.1"/>
    <property type="molecule type" value="Genomic_DNA"/>
</dbReference>
<dbReference type="Proteomes" id="UP000177625">
    <property type="component" value="Unassembled WGS sequence"/>
</dbReference>
<keyword evidence="2" id="KW-1185">Reference proteome</keyword>
<dbReference type="AlphaFoldDB" id="A0A1E1MH94"/>
<protein>
    <submittedName>
        <fullName evidence="1">Uncharacterized protein</fullName>
    </submittedName>
</protein>
<sequence>MNVELGTIQKAKNGPRTVLNSRYKAARLT</sequence>
<accession>A0A1E1MH94</accession>
<organism evidence="1 2">
    <name type="scientific">Rhynchosporium secalis</name>
    <name type="common">Barley scald fungus</name>
    <dbReference type="NCBI Taxonomy" id="38038"/>
    <lineage>
        <taxon>Eukaryota</taxon>
        <taxon>Fungi</taxon>
        <taxon>Dikarya</taxon>
        <taxon>Ascomycota</taxon>
        <taxon>Pezizomycotina</taxon>
        <taxon>Leotiomycetes</taxon>
        <taxon>Helotiales</taxon>
        <taxon>Ploettnerulaceae</taxon>
        <taxon>Rhynchosporium</taxon>
    </lineage>
</organism>
<evidence type="ECO:0000313" key="1">
    <source>
        <dbReference type="EMBL" id="CZT48478.1"/>
    </source>
</evidence>
<reference evidence="2" key="1">
    <citation type="submission" date="2016-03" db="EMBL/GenBank/DDBJ databases">
        <authorList>
            <person name="Guldener U."/>
        </authorList>
    </citation>
    <scope>NUCLEOTIDE SEQUENCE [LARGE SCALE GENOMIC DNA]</scope>
</reference>
<gene>
    <name evidence="1" type="ORF">RSE6_09174</name>
</gene>
<proteinExistence type="predicted"/>
<name>A0A1E1MH94_RHYSE</name>